<dbReference type="AlphaFoldDB" id="A0A398C3B9"/>
<dbReference type="SUPFAM" id="SSF140804">
    <property type="entry name" value="YidB-like"/>
    <property type="match status" value="1"/>
</dbReference>
<reference evidence="1 2" key="1">
    <citation type="submission" date="2018-09" db="EMBL/GenBank/DDBJ databases">
        <title>Draft genome of Simplicispira sp. NY-02.</title>
        <authorList>
            <person name="Im W.T."/>
        </authorList>
    </citation>
    <scope>NUCLEOTIDE SEQUENCE [LARGE SCALE GENOMIC DNA]</scope>
    <source>
        <strain evidence="1 2">NY-02</strain>
    </source>
</reference>
<accession>A0A398C3B9</accession>
<dbReference type="InterPro" id="IPR027405">
    <property type="entry name" value="YidB-like"/>
</dbReference>
<keyword evidence="2" id="KW-1185">Reference proteome</keyword>
<protein>
    <submittedName>
        <fullName evidence="1">DUF937 domain-containing protein</fullName>
    </submittedName>
</protein>
<evidence type="ECO:0000313" key="1">
    <source>
        <dbReference type="EMBL" id="RID97545.1"/>
    </source>
</evidence>
<proteinExistence type="predicted"/>
<dbReference type="Proteomes" id="UP000266302">
    <property type="component" value="Unassembled WGS sequence"/>
</dbReference>
<sequence>MGLLDSVLGSVMNAQSQGERTEGALGALSGLVALAANNPQVVHAVMGMLADDGGHGGLGGLVAKFQQAGLGDVVASWLGTGANQPVTGDQVTQALGPDAVSQLGARMGLNPGEAASSLAQVLPGLVDHLTPQGQAPAGGLGNASDLMGMLGGLLQRA</sequence>
<organism evidence="1 2">
    <name type="scientific">Simplicispira hankyongi</name>
    <dbReference type="NCBI Taxonomy" id="2315688"/>
    <lineage>
        <taxon>Bacteria</taxon>
        <taxon>Pseudomonadati</taxon>
        <taxon>Pseudomonadota</taxon>
        <taxon>Betaproteobacteria</taxon>
        <taxon>Burkholderiales</taxon>
        <taxon>Comamonadaceae</taxon>
        <taxon>Simplicispira</taxon>
    </lineage>
</organism>
<dbReference type="Pfam" id="PF20159">
    <property type="entry name" value="YidB"/>
    <property type="match status" value="1"/>
</dbReference>
<dbReference type="InterPro" id="IPR045372">
    <property type="entry name" value="YidB"/>
</dbReference>
<dbReference type="Gene3D" id="1.10.10.690">
    <property type="entry name" value="YidB-like"/>
    <property type="match status" value="1"/>
</dbReference>
<dbReference type="EMBL" id="QXJC01000006">
    <property type="protein sequence ID" value="RID97545.1"/>
    <property type="molecule type" value="Genomic_DNA"/>
</dbReference>
<comment type="caution">
    <text evidence="1">The sequence shown here is derived from an EMBL/GenBank/DDBJ whole genome shotgun (WGS) entry which is preliminary data.</text>
</comment>
<name>A0A398C3B9_9BURK</name>
<gene>
    <name evidence="1" type="ORF">D3F03_13515</name>
</gene>
<dbReference type="OrthoDB" id="9795283at2"/>
<evidence type="ECO:0000313" key="2">
    <source>
        <dbReference type="Proteomes" id="UP000266302"/>
    </source>
</evidence>